<evidence type="ECO:0000313" key="3">
    <source>
        <dbReference type="Proteomes" id="UP000305238"/>
    </source>
</evidence>
<reference evidence="2 3" key="1">
    <citation type="submission" date="2019-05" db="EMBL/GenBank/DDBJ databases">
        <title>Draft genome sequence of Actinomadura geliboluensis A8036.</title>
        <authorList>
            <person name="Saricaoglu S."/>
            <person name="Isik K."/>
        </authorList>
    </citation>
    <scope>NUCLEOTIDE SEQUENCE [LARGE SCALE GENOMIC DNA]</scope>
    <source>
        <strain evidence="2 3">A8036</strain>
    </source>
</reference>
<evidence type="ECO:0000256" key="1">
    <source>
        <dbReference type="SAM" id="Phobius"/>
    </source>
</evidence>
<proteinExistence type="predicted"/>
<comment type="caution">
    <text evidence="2">The sequence shown here is derived from an EMBL/GenBank/DDBJ whole genome shotgun (WGS) entry which is preliminary data.</text>
</comment>
<name>A0A5S4GPX2_9ACTN</name>
<gene>
    <name evidence="2" type="ORF">ETD96_24980</name>
</gene>
<sequence length="93" mass="9134">MIAVLVLLAVLAAGVCWVCASPVRLVVAGGVLLVAHPAPTLALTVLAVAVVTVAAGVLVYRSLRGGGWHLVTVCRPALAPVVAPVLVPAGGVA</sequence>
<keyword evidence="3" id="KW-1185">Reference proteome</keyword>
<evidence type="ECO:0000313" key="2">
    <source>
        <dbReference type="EMBL" id="TMR34591.1"/>
    </source>
</evidence>
<organism evidence="2 3">
    <name type="scientific">Actinomadura geliboluensis</name>
    <dbReference type="NCBI Taxonomy" id="882440"/>
    <lineage>
        <taxon>Bacteria</taxon>
        <taxon>Bacillati</taxon>
        <taxon>Actinomycetota</taxon>
        <taxon>Actinomycetes</taxon>
        <taxon>Streptosporangiales</taxon>
        <taxon>Thermomonosporaceae</taxon>
        <taxon>Actinomadura</taxon>
    </lineage>
</organism>
<keyword evidence="1" id="KW-0812">Transmembrane</keyword>
<protein>
    <submittedName>
        <fullName evidence="2">Uncharacterized protein</fullName>
    </submittedName>
</protein>
<keyword evidence="1" id="KW-0472">Membrane</keyword>
<dbReference type="EMBL" id="VCKZ01000201">
    <property type="protein sequence ID" value="TMR34591.1"/>
    <property type="molecule type" value="Genomic_DNA"/>
</dbReference>
<accession>A0A5S4GPX2</accession>
<dbReference type="AlphaFoldDB" id="A0A5S4GPX2"/>
<keyword evidence="1" id="KW-1133">Transmembrane helix</keyword>
<feature type="transmembrane region" description="Helical" evidence="1">
    <location>
        <begin position="38"/>
        <end position="60"/>
    </location>
</feature>
<dbReference type="RefSeq" id="WP_138638918.1">
    <property type="nucleotide sequence ID" value="NZ_VCKZ01000201.1"/>
</dbReference>
<dbReference type="Proteomes" id="UP000305238">
    <property type="component" value="Unassembled WGS sequence"/>
</dbReference>